<keyword evidence="2" id="KW-1185">Reference proteome</keyword>
<name>A0AAV3YUC2_9GAST</name>
<dbReference type="AlphaFoldDB" id="A0AAV3YUC2"/>
<sequence>MRSGIDVFQGVRFGFLCIATPQQGDLRLSGHASGQGASGRARTRDRRVPADLRADSLATVPPTPLKMDLRPTARVGSCQFGGGDVSFTFCAWVNSTGYFVGNERFRFSKMLFTSIPLGLSKSPLTVIKSIDRDQFKAAVFQRIITLLTQQGYESALRFAGTLLSRVRTPPRAPWPEGGHKSIGVDWLYTKPNRD</sequence>
<protein>
    <submittedName>
        <fullName evidence="1">Uncharacterized protein</fullName>
    </submittedName>
</protein>
<evidence type="ECO:0000313" key="1">
    <source>
        <dbReference type="EMBL" id="GFN85947.1"/>
    </source>
</evidence>
<reference evidence="1 2" key="1">
    <citation type="journal article" date="2021" name="Elife">
        <title>Chloroplast acquisition without the gene transfer in kleptoplastic sea slugs, Plakobranchus ocellatus.</title>
        <authorList>
            <person name="Maeda T."/>
            <person name="Takahashi S."/>
            <person name="Yoshida T."/>
            <person name="Shimamura S."/>
            <person name="Takaki Y."/>
            <person name="Nagai Y."/>
            <person name="Toyoda A."/>
            <person name="Suzuki Y."/>
            <person name="Arimoto A."/>
            <person name="Ishii H."/>
            <person name="Satoh N."/>
            <person name="Nishiyama T."/>
            <person name="Hasebe M."/>
            <person name="Maruyama T."/>
            <person name="Minagawa J."/>
            <person name="Obokata J."/>
            <person name="Shigenobu S."/>
        </authorList>
    </citation>
    <scope>NUCLEOTIDE SEQUENCE [LARGE SCALE GENOMIC DNA]</scope>
</reference>
<proteinExistence type="predicted"/>
<organism evidence="1 2">
    <name type="scientific">Plakobranchus ocellatus</name>
    <dbReference type="NCBI Taxonomy" id="259542"/>
    <lineage>
        <taxon>Eukaryota</taxon>
        <taxon>Metazoa</taxon>
        <taxon>Spiralia</taxon>
        <taxon>Lophotrochozoa</taxon>
        <taxon>Mollusca</taxon>
        <taxon>Gastropoda</taxon>
        <taxon>Heterobranchia</taxon>
        <taxon>Euthyneura</taxon>
        <taxon>Panpulmonata</taxon>
        <taxon>Sacoglossa</taxon>
        <taxon>Placobranchoidea</taxon>
        <taxon>Plakobranchidae</taxon>
        <taxon>Plakobranchus</taxon>
    </lineage>
</organism>
<comment type="caution">
    <text evidence="1">The sequence shown here is derived from an EMBL/GenBank/DDBJ whole genome shotgun (WGS) entry which is preliminary data.</text>
</comment>
<evidence type="ECO:0000313" key="2">
    <source>
        <dbReference type="Proteomes" id="UP000735302"/>
    </source>
</evidence>
<accession>A0AAV3YUC2</accession>
<dbReference type="EMBL" id="BLXT01001485">
    <property type="protein sequence ID" value="GFN85947.1"/>
    <property type="molecule type" value="Genomic_DNA"/>
</dbReference>
<dbReference type="Proteomes" id="UP000735302">
    <property type="component" value="Unassembled WGS sequence"/>
</dbReference>
<gene>
    <name evidence="1" type="ORF">PoB_001245300</name>
</gene>